<dbReference type="InterPro" id="IPR045304">
    <property type="entry name" value="LbH_SAT"/>
</dbReference>
<dbReference type="InterPro" id="IPR001451">
    <property type="entry name" value="Hexapep"/>
</dbReference>
<dbReference type="Pfam" id="PF14602">
    <property type="entry name" value="Hexapep_2"/>
    <property type="match status" value="1"/>
</dbReference>
<comment type="catalytic activity">
    <reaction evidence="4">
        <text>L-serine + acetyl-CoA = O-acetyl-L-serine + CoA</text>
        <dbReference type="Rhea" id="RHEA:24560"/>
        <dbReference type="ChEBI" id="CHEBI:33384"/>
        <dbReference type="ChEBI" id="CHEBI:57287"/>
        <dbReference type="ChEBI" id="CHEBI:57288"/>
        <dbReference type="ChEBI" id="CHEBI:58340"/>
        <dbReference type="EC" id="2.3.1.30"/>
    </reaction>
</comment>
<dbReference type="EC" id="2.3.1.30" evidence="4"/>
<dbReference type="GO" id="GO:0009001">
    <property type="term" value="F:serine O-acetyltransferase activity"/>
    <property type="evidence" value="ECO:0007669"/>
    <property type="project" value="UniProtKB-EC"/>
</dbReference>
<dbReference type="EMBL" id="JBGFFX010000017">
    <property type="protein sequence ID" value="MEY8772992.1"/>
    <property type="molecule type" value="Genomic_DNA"/>
</dbReference>
<dbReference type="SUPFAM" id="SSF51161">
    <property type="entry name" value="Trimeric LpxA-like enzymes"/>
    <property type="match status" value="1"/>
</dbReference>
<evidence type="ECO:0000256" key="1">
    <source>
        <dbReference type="ARBA" id="ARBA00007274"/>
    </source>
</evidence>
<evidence type="ECO:0000256" key="2">
    <source>
        <dbReference type="ARBA" id="ARBA00022679"/>
    </source>
</evidence>
<evidence type="ECO:0000256" key="4">
    <source>
        <dbReference type="PIRNR" id="PIRNR000441"/>
    </source>
</evidence>
<name>A0ABV4EDH3_9GAMM</name>
<keyword evidence="3 4" id="KW-0012">Acyltransferase</keyword>
<comment type="caution">
    <text evidence="5">The sequence shown here is derived from an EMBL/GenBank/DDBJ whole genome shotgun (WGS) entry which is preliminary data.</text>
</comment>
<dbReference type="PIRSF" id="PIRSF000441">
    <property type="entry name" value="CysE"/>
    <property type="match status" value="1"/>
</dbReference>
<evidence type="ECO:0000313" key="6">
    <source>
        <dbReference type="Proteomes" id="UP001565243"/>
    </source>
</evidence>
<dbReference type="RefSeq" id="WP_369896623.1">
    <property type="nucleotide sequence ID" value="NZ_JBGFFX010000017.1"/>
</dbReference>
<gene>
    <name evidence="5" type="ORF">AB6T85_21510</name>
</gene>
<protein>
    <recommendedName>
        <fullName evidence="4">Serine acetyltransferase</fullName>
        <ecNumber evidence="4">2.3.1.30</ecNumber>
    </recommendedName>
</protein>
<evidence type="ECO:0000256" key="3">
    <source>
        <dbReference type="ARBA" id="ARBA00023315"/>
    </source>
</evidence>
<dbReference type="PANTHER" id="PTHR42811">
    <property type="entry name" value="SERINE ACETYLTRANSFERASE"/>
    <property type="match status" value="1"/>
</dbReference>
<organism evidence="5 6">
    <name type="scientific">Erwinia aeris</name>
    <dbReference type="NCBI Taxonomy" id="3239803"/>
    <lineage>
        <taxon>Bacteria</taxon>
        <taxon>Pseudomonadati</taxon>
        <taxon>Pseudomonadota</taxon>
        <taxon>Gammaproteobacteria</taxon>
        <taxon>Enterobacterales</taxon>
        <taxon>Erwiniaceae</taxon>
        <taxon>Erwinia</taxon>
    </lineage>
</organism>
<evidence type="ECO:0000313" key="5">
    <source>
        <dbReference type="EMBL" id="MEY8772992.1"/>
    </source>
</evidence>
<reference evidence="5 6" key="1">
    <citation type="submission" date="2024-07" db="EMBL/GenBank/DDBJ databases">
        <authorList>
            <person name="Hebao G."/>
        </authorList>
    </citation>
    <scope>NUCLEOTIDE SEQUENCE [LARGE SCALE GENOMIC DNA]</scope>
    <source>
        <strain evidence="5 6">ACCC 02193</strain>
    </source>
</reference>
<dbReference type="Proteomes" id="UP001565243">
    <property type="component" value="Unassembled WGS sequence"/>
</dbReference>
<accession>A0ABV4EDH3</accession>
<keyword evidence="6" id="KW-1185">Reference proteome</keyword>
<dbReference type="InterPro" id="IPR005881">
    <property type="entry name" value="Ser_O-AcTrfase"/>
</dbReference>
<sequence length="180" mass="20137">MHFSQLKSYWHAEVIGTKKSFSYWRIFTRLRNKPSLSFLFWWRLANYLYSNGHKRTAYRIHSRLKARFACDIMLGATIGEGLSIAHHVGIVISKRVIAGKNLQLTQNTVIGKSGNSDEAEIVIGDNVFIGTNSCIIGDFISIGDNVTIAAMSFVNKDIPSNSKVITKKITEVKDDSVRAA</sequence>
<proteinExistence type="inferred from homology"/>
<keyword evidence="2 4" id="KW-0808">Transferase</keyword>
<comment type="similarity">
    <text evidence="1 4">Belongs to the transferase hexapeptide repeat family.</text>
</comment>
<dbReference type="InterPro" id="IPR011004">
    <property type="entry name" value="Trimer_LpxA-like_sf"/>
</dbReference>
<dbReference type="Gene3D" id="2.160.10.10">
    <property type="entry name" value="Hexapeptide repeat proteins"/>
    <property type="match status" value="1"/>
</dbReference>
<dbReference type="CDD" id="cd03354">
    <property type="entry name" value="LbH_SAT"/>
    <property type="match status" value="1"/>
</dbReference>